<proteinExistence type="inferred from homology"/>
<dbReference type="KEGG" id="bvr:BVIR_1606"/>
<dbReference type="NCBIfam" id="TIGR00810">
    <property type="entry name" value="secG"/>
    <property type="match status" value="1"/>
</dbReference>
<dbReference type="GO" id="GO:0043952">
    <property type="term" value="P:protein transport by the Sec complex"/>
    <property type="evidence" value="ECO:0007669"/>
    <property type="project" value="TreeGrafter"/>
</dbReference>
<dbReference type="GO" id="GO:0015450">
    <property type="term" value="F:protein-transporting ATPase activity"/>
    <property type="evidence" value="ECO:0007669"/>
    <property type="project" value="UniProtKB-UniRule"/>
</dbReference>
<reference evidence="15" key="2">
    <citation type="submission" date="2015-11" db="EMBL/GenBank/DDBJ databases">
        <authorList>
            <person name="Zhang Y."/>
            <person name="Guo Z."/>
        </authorList>
    </citation>
    <scope>NUCLEOTIDE SEQUENCE</scope>
    <source>
        <strain evidence="15">1</strain>
    </source>
</reference>
<sequence>MQTVLIVIHLMVVLALVGTVLLQKSEGGGLGMGGGGGFMSSRGTANVLTRTTAVLAAIFFATSLALSVLAGYSREPKSIFDNAAPVGTQVPAPAEGQGVLDQIKPPVQPGPPQPPQSR</sequence>
<evidence type="ECO:0000256" key="3">
    <source>
        <dbReference type="ARBA" id="ARBA00017876"/>
    </source>
</evidence>
<comment type="subcellular location">
    <subcellularLocation>
        <location evidence="1 12">Cell membrane</location>
        <topology evidence="1 12">Multi-pass membrane protein</topology>
    </subcellularLocation>
</comment>
<keyword evidence="10 12" id="KW-0472">Membrane</keyword>
<evidence type="ECO:0000256" key="5">
    <source>
        <dbReference type="ARBA" id="ARBA00022475"/>
    </source>
</evidence>
<evidence type="ECO:0000256" key="6">
    <source>
        <dbReference type="ARBA" id="ARBA00022692"/>
    </source>
</evidence>
<keyword evidence="6 12" id="KW-0812">Transmembrane</keyword>
<comment type="function">
    <text evidence="11 12">Involved in protein export. Participates in an early event of protein translocation.</text>
</comment>
<keyword evidence="8 12" id="KW-1133">Transmembrane helix</keyword>
<dbReference type="PRINTS" id="PR01651">
    <property type="entry name" value="SECGEXPORT"/>
</dbReference>
<dbReference type="InterPro" id="IPR004692">
    <property type="entry name" value="SecG"/>
</dbReference>
<feature type="transmembrane region" description="Helical" evidence="12">
    <location>
        <begin position="51"/>
        <end position="72"/>
    </location>
</feature>
<keyword evidence="9 12" id="KW-0811">Translocation</keyword>
<evidence type="ECO:0000256" key="10">
    <source>
        <dbReference type="ARBA" id="ARBA00023136"/>
    </source>
</evidence>
<feature type="region of interest" description="Disordered" evidence="13">
    <location>
        <begin position="90"/>
        <end position="118"/>
    </location>
</feature>
<dbReference type="EMBL" id="AP014854">
    <property type="protein sequence ID" value="BAS00734.1"/>
    <property type="molecule type" value="Genomic_DNA"/>
</dbReference>
<dbReference type="PATRIC" id="fig|1079.6.peg.1663"/>
<dbReference type="Pfam" id="PF03840">
    <property type="entry name" value="SecG"/>
    <property type="match status" value="1"/>
</dbReference>
<comment type="caution">
    <text evidence="12">Lacks conserved residue(s) required for the propagation of feature annotation.</text>
</comment>
<dbReference type="AlphaFoldDB" id="A0A0H5BQD0"/>
<dbReference type="GO" id="GO:0065002">
    <property type="term" value="P:intracellular protein transmembrane transport"/>
    <property type="evidence" value="ECO:0007669"/>
    <property type="project" value="TreeGrafter"/>
</dbReference>
<accession>A0A0H5BQD0</accession>
<organism evidence="15 16">
    <name type="scientific">Blastochloris viridis</name>
    <name type="common">Rhodopseudomonas viridis</name>
    <dbReference type="NCBI Taxonomy" id="1079"/>
    <lineage>
        <taxon>Bacteria</taxon>
        <taxon>Pseudomonadati</taxon>
        <taxon>Pseudomonadota</taxon>
        <taxon>Alphaproteobacteria</taxon>
        <taxon>Hyphomicrobiales</taxon>
        <taxon>Blastochloridaceae</taxon>
        <taxon>Blastochloris</taxon>
    </lineage>
</organism>
<comment type="similarity">
    <text evidence="2 12">Belongs to the SecG family.</text>
</comment>
<dbReference type="RefSeq" id="WP_055037187.1">
    <property type="nucleotide sequence ID" value="NZ_AP014854.2"/>
</dbReference>
<evidence type="ECO:0000256" key="2">
    <source>
        <dbReference type="ARBA" id="ARBA00008445"/>
    </source>
</evidence>
<reference evidence="14" key="1">
    <citation type="journal article" date="2015" name="Genome Announc.">
        <title>Complete Genome Sequence of the Bacteriochlorophyll b-Producing Photosynthetic Bacterium Blastochloris viridis.</title>
        <authorList>
            <person name="Tsukatani Y."/>
            <person name="Hirose Y."/>
            <person name="Harada J."/>
            <person name="Misawa N."/>
            <person name="Mori K."/>
            <person name="Inoue K."/>
            <person name="Tamiaki H."/>
        </authorList>
    </citation>
    <scope>NUCLEOTIDE SEQUENCE [LARGE SCALE GENOMIC DNA]</scope>
    <source>
        <strain evidence="14">DSM 133</strain>
    </source>
</reference>
<dbReference type="STRING" id="1079.BVIR_1606"/>
<evidence type="ECO:0000256" key="12">
    <source>
        <dbReference type="RuleBase" id="RU365087"/>
    </source>
</evidence>
<feature type="compositionally biased region" description="Pro residues" evidence="13">
    <location>
        <begin position="106"/>
        <end position="118"/>
    </location>
</feature>
<protein>
    <recommendedName>
        <fullName evidence="3 12">Protein-export membrane protein SecG</fullName>
    </recommendedName>
</protein>
<gene>
    <name evidence="15" type="primary">secG</name>
    <name evidence="14" type="ORF">BV133_3140</name>
    <name evidence="15" type="ORF">BVIRIDIS_10510</name>
</gene>
<dbReference type="Proteomes" id="UP000065734">
    <property type="component" value="Chromosome I"/>
</dbReference>
<evidence type="ECO:0000256" key="13">
    <source>
        <dbReference type="SAM" id="MobiDB-lite"/>
    </source>
</evidence>
<dbReference type="GO" id="GO:0009306">
    <property type="term" value="P:protein secretion"/>
    <property type="evidence" value="ECO:0007669"/>
    <property type="project" value="UniProtKB-UniRule"/>
</dbReference>
<name>A0A0H5BQD0_BLAVI</name>
<keyword evidence="16" id="KW-1185">Reference proteome</keyword>
<evidence type="ECO:0000313" key="15">
    <source>
        <dbReference type="EMBL" id="CUU42050.1"/>
    </source>
</evidence>
<dbReference type="OrthoDB" id="7366942at2"/>
<evidence type="ECO:0000256" key="9">
    <source>
        <dbReference type="ARBA" id="ARBA00023010"/>
    </source>
</evidence>
<evidence type="ECO:0000256" key="8">
    <source>
        <dbReference type="ARBA" id="ARBA00022989"/>
    </source>
</evidence>
<evidence type="ECO:0000313" key="16">
    <source>
        <dbReference type="Proteomes" id="UP000065734"/>
    </source>
</evidence>
<dbReference type="GO" id="GO:0005886">
    <property type="term" value="C:plasma membrane"/>
    <property type="evidence" value="ECO:0007669"/>
    <property type="project" value="UniProtKB-SubCell"/>
</dbReference>
<reference evidence="16" key="3">
    <citation type="journal article" date="2016" name="Genome Announc.">
        <title>Revised genome sequence of the purple photosynthetic bacterium Blastochloris viridis.</title>
        <authorList>
            <person name="Liu L.N."/>
            <person name="Faulkner M."/>
            <person name="Liu X."/>
            <person name="Huang F."/>
            <person name="Darby A.C."/>
            <person name="Hall N."/>
        </authorList>
    </citation>
    <scope>NUCLEOTIDE SEQUENCE [LARGE SCALE GENOMIC DNA]</scope>
    <source>
        <strain evidence="16">ATCC 19567 / DSM 133 / F</strain>
    </source>
</reference>
<keyword evidence="4 12" id="KW-0813">Transport</keyword>
<evidence type="ECO:0000313" key="14">
    <source>
        <dbReference type="EMBL" id="BAS00734.1"/>
    </source>
</evidence>
<keyword evidence="5 12" id="KW-1003">Cell membrane</keyword>
<dbReference type="EMBL" id="LN907867">
    <property type="protein sequence ID" value="CUU42050.1"/>
    <property type="molecule type" value="Genomic_DNA"/>
</dbReference>
<evidence type="ECO:0000256" key="1">
    <source>
        <dbReference type="ARBA" id="ARBA00004651"/>
    </source>
</evidence>
<evidence type="ECO:0000256" key="4">
    <source>
        <dbReference type="ARBA" id="ARBA00022448"/>
    </source>
</evidence>
<evidence type="ECO:0000256" key="7">
    <source>
        <dbReference type="ARBA" id="ARBA00022927"/>
    </source>
</evidence>
<evidence type="ECO:0000256" key="11">
    <source>
        <dbReference type="ARBA" id="ARBA00025182"/>
    </source>
</evidence>
<dbReference type="PANTHER" id="PTHR34182:SF1">
    <property type="entry name" value="PROTEIN-EXPORT MEMBRANE PROTEIN SECG"/>
    <property type="match status" value="1"/>
</dbReference>
<keyword evidence="7 12" id="KW-0653">Protein transport</keyword>
<dbReference type="PANTHER" id="PTHR34182">
    <property type="entry name" value="PROTEIN-EXPORT MEMBRANE PROTEIN SECG"/>
    <property type="match status" value="1"/>
</dbReference>